<dbReference type="Proteomes" id="UP001378960">
    <property type="component" value="Unassembled WGS sequence"/>
</dbReference>
<feature type="transmembrane region" description="Helical" evidence="7">
    <location>
        <begin position="216"/>
        <end position="235"/>
    </location>
</feature>
<proteinExistence type="inferred from homology"/>
<feature type="region of interest" description="Disordered" evidence="6">
    <location>
        <begin position="606"/>
        <end position="651"/>
    </location>
</feature>
<evidence type="ECO:0000313" key="9">
    <source>
        <dbReference type="Proteomes" id="UP001378960"/>
    </source>
</evidence>
<evidence type="ECO:0000313" key="8">
    <source>
        <dbReference type="EMBL" id="GMM48906.1"/>
    </source>
</evidence>
<evidence type="ECO:0000256" key="4">
    <source>
        <dbReference type="ARBA" id="ARBA00023136"/>
    </source>
</evidence>
<dbReference type="PANTHER" id="PTHR30520:SF6">
    <property type="entry name" value="FORMATE_NITRATE FAMILY TRANSPORTER (EUROFUNG)"/>
    <property type="match status" value="1"/>
</dbReference>
<dbReference type="InterPro" id="IPR023271">
    <property type="entry name" value="Aquaporin-like"/>
</dbReference>
<dbReference type="GO" id="GO:0005886">
    <property type="term" value="C:plasma membrane"/>
    <property type="evidence" value="ECO:0007669"/>
    <property type="project" value="TreeGrafter"/>
</dbReference>
<evidence type="ECO:0008006" key="10">
    <source>
        <dbReference type="Google" id="ProtNLM"/>
    </source>
</evidence>
<evidence type="ECO:0000256" key="3">
    <source>
        <dbReference type="ARBA" id="ARBA00022989"/>
    </source>
</evidence>
<keyword evidence="4 7" id="KW-0472">Membrane</keyword>
<reference evidence="8 9" key="1">
    <citation type="journal article" date="2023" name="Elife">
        <title>Identification of key yeast species and microbe-microbe interactions impacting larval growth of Drosophila in the wild.</title>
        <authorList>
            <person name="Mure A."/>
            <person name="Sugiura Y."/>
            <person name="Maeda R."/>
            <person name="Honda K."/>
            <person name="Sakurai N."/>
            <person name="Takahashi Y."/>
            <person name="Watada M."/>
            <person name="Katoh T."/>
            <person name="Gotoh A."/>
            <person name="Gotoh Y."/>
            <person name="Taniguchi I."/>
            <person name="Nakamura K."/>
            <person name="Hayashi T."/>
            <person name="Katayama T."/>
            <person name="Uemura T."/>
            <person name="Hattori Y."/>
        </authorList>
    </citation>
    <scope>NUCLEOTIDE SEQUENCE [LARGE SCALE GENOMIC DNA]</scope>
    <source>
        <strain evidence="8 9">PK-24</strain>
    </source>
</reference>
<dbReference type="Pfam" id="PF01226">
    <property type="entry name" value="Form_Nir_trans"/>
    <property type="match status" value="1"/>
</dbReference>
<feature type="compositionally biased region" description="Polar residues" evidence="6">
    <location>
        <begin position="615"/>
        <end position="631"/>
    </location>
</feature>
<feature type="compositionally biased region" description="Low complexity" evidence="6">
    <location>
        <begin position="536"/>
        <end position="547"/>
    </location>
</feature>
<name>A0AAV5RCC8_PICKL</name>
<evidence type="ECO:0000256" key="6">
    <source>
        <dbReference type="SAM" id="MobiDB-lite"/>
    </source>
</evidence>
<evidence type="ECO:0000256" key="7">
    <source>
        <dbReference type="SAM" id="Phobius"/>
    </source>
</evidence>
<dbReference type="InterPro" id="IPR000292">
    <property type="entry name" value="For/NO2_transpt"/>
</dbReference>
<comment type="caution">
    <text evidence="8">The sequence shown here is derived from an EMBL/GenBank/DDBJ whole genome shotgun (WGS) entry which is preliminary data.</text>
</comment>
<dbReference type="GO" id="GO:0015707">
    <property type="term" value="P:nitrite transport"/>
    <property type="evidence" value="ECO:0007669"/>
    <property type="project" value="TreeGrafter"/>
</dbReference>
<dbReference type="PANTHER" id="PTHR30520">
    <property type="entry name" value="FORMATE TRANSPORTER-RELATED"/>
    <property type="match status" value="1"/>
</dbReference>
<dbReference type="AlphaFoldDB" id="A0AAV5RCC8"/>
<gene>
    <name evidence="8" type="ORF">DAPK24_055040</name>
</gene>
<keyword evidence="3 7" id="KW-1133">Transmembrane helix</keyword>
<feature type="transmembrane region" description="Helical" evidence="7">
    <location>
        <begin position="247"/>
        <end position="265"/>
    </location>
</feature>
<comment type="similarity">
    <text evidence="5">Belongs to the FNT transporter (TC 1.A.16) family.</text>
</comment>
<keyword evidence="9" id="KW-1185">Reference proteome</keyword>
<feature type="transmembrane region" description="Helical" evidence="7">
    <location>
        <begin position="190"/>
        <end position="209"/>
    </location>
</feature>
<dbReference type="EMBL" id="BTGB01000009">
    <property type="protein sequence ID" value="GMM48906.1"/>
    <property type="molecule type" value="Genomic_DNA"/>
</dbReference>
<dbReference type="GO" id="GO:0015513">
    <property type="term" value="F:high-affinity secondary active nitrite transmembrane transporter activity"/>
    <property type="evidence" value="ECO:0007669"/>
    <property type="project" value="TreeGrafter"/>
</dbReference>
<protein>
    <recommendedName>
        <fullName evidence="10">Formate/nitrite transporter</fullName>
    </recommendedName>
</protein>
<feature type="compositionally biased region" description="Low complexity" evidence="6">
    <location>
        <begin position="407"/>
        <end position="435"/>
    </location>
</feature>
<dbReference type="Gene3D" id="1.20.1080.10">
    <property type="entry name" value="Glycerol uptake facilitator protein"/>
    <property type="match status" value="1"/>
</dbReference>
<feature type="transmembrane region" description="Helical" evidence="7">
    <location>
        <begin position="64"/>
        <end position="83"/>
    </location>
</feature>
<sequence>MVDDTYYITPHEAALAVVATSMKKSRLPFYILCINSIIGAFLFSAGGMLYVMCEAGGQALIPGSYIFVYLTQGAVYALGLFYVIVCGMELFNSNILFFSVGVMRGAVTLMDLLISWFVSFWVNLAATIFVVYVFCYCSGIFKQENYVIATIAIGHSKNSYSFAETLLKGIAGNFFVCLAVYLQIMVKPLHVKFLMIFFPIFTFVAMGFTHSVADMFMVPAAIFTGCGYGFGHYFWKIMLPGSIGNMIGGSFFGIVIPWYLHLHIIEKDMKKLKLPAYEERDEQPMLNMESRVVRVPTAAPSLSESQKSSSDLTVKEFVPDDENDISRTNTVNSTALNPYVTRVSTAASIRSRNSRHSSKQIRSPKGVFPVVDMGQPLMRERTIASAYMPESDADTPANNLDNLVDGENNLRNSESSESSVASSNENNEYLNEDNNISIYTGDNSDNNIDDEVDGDYVSNPYDPEKEKVSSKLLRAISRTVTRDTPNDIEKGNDNHDEGFNLGKILTHQADKLGQDVESKIIHPPPVLIKKDTDRPSTSSSASISSSAPNQAKKSTNKLFRQFTFGGGGNDNKEIQRRLSNAKISKKAAAMSNDIAGIHENTVDSRAHLKSKRSDSIPQPSRKQSDSASSVKKYSAPTIKDSRLGGPYSNDRWKHFTYDYELDGEQPVSFISENSNEENHEENNK</sequence>
<feature type="transmembrane region" description="Helical" evidence="7">
    <location>
        <begin position="162"/>
        <end position="184"/>
    </location>
</feature>
<accession>A0AAV5RCC8</accession>
<feature type="region of interest" description="Disordered" evidence="6">
    <location>
        <begin position="388"/>
        <end position="469"/>
    </location>
</feature>
<feature type="region of interest" description="Disordered" evidence="6">
    <location>
        <begin position="517"/>
        <end position="573"/>
    </location>
</feature>
<evidence type="ECO:0000256" key="5">
    <source>
        <dbReference type="ARBA" id="ARBA00049660"/>
    </source>
</evidence>
<keyword evidence="2 7" id="KW-0812">Transmembrane</keyword>
<evidence type="ECO:0000256" key="1">
    <source>
        <dbReference type="ARBA" id="ARBA00004141"/>
    </source>
</evidence>
<feature type="compositionally biased region" description="Polar residues" evidence="6">
    <location>
        <begin position="548"/>
        <end position="558"/>
    </location>
</feature>
<feature type="compositionally biased region" description="Polar residues" evidence="6">
    <location>
        <begin position="436"/>
        <end position="446"/>
    </location>
</feature>
<comment type="subcellular location">
    <subcellularLocation>
        <location evidence="1">Membrane</location>
        <topology evidence="1">Multi-pass membrane protein</topology>
    </subcellularLocation>
</comment>
<feature type="transmembrane region" description="Helical" evidence="7">
    <location>
        <begin position="120"/>
        <end position="141"/>
    </location>
</feature>
<organism evidence="8 9">
    <name type="scientific">Pichia kluyveri</name>
    <name type="common">Yeast</name>
    <dbReference type="NCBI Taxonomy" id="36015"/>
    <lineage>
        <taxon>Eukaryota</taxon>
        <taxon>Fungi</taxon>
        <taxon>Dikarya</taxon>
        <taxon>Ascomycota</taxon>
        <taxon>Saccharomycotina</taxon>
        <taxon>Pichiomycetes</taxon>
        <taxon>Pichiales</taxon>
        <taxon>Pichiaceae</taxon>
        <taxon>Pichia</taxon>
    </lineage>
</organism>
<feature type="transmembrane region" description="Helical" evidence="7">
    <location>
        <begin position="29"/>
        <end position="52"/>
    </location>
</feature>
<evidence type="ECO:0000256" key="2">
    <source>
        <dbReference type="ARBA" id="ARBA00022692"/>
    </source>
</evidence>